<keyword evidence="1" id="KW-1133">Transmembrane helix</keyword>
<dbReference type="EMBL" id="BAABDE010000028">
    <property type="protein sequence ID" value="GAA3828166.1"/>
    <property type="molecule type" value="Genomic_DNA"/>
</dbReference>
<comment type="caution">
    <text evidence="2">The sequence shown here is derived from an EMBL/GenBank/DDBJ whole genome shotgun (WGS) entry which is preliminary data.</text>
</comment>
<accession>A0ABP7IW17</accession>
<dbReference type="RefSeq" id="WP_275776380.1">
    <property type="nucleotide sequence ID" value="NZ_BAABDE010000028.1"/>
</dbReference>
<evidence type="ECO:0000313" key="3">
    <source>
        <dbReference type="Proteomes" id="UP001501009"/>
    </source>
</evidence>
<protein>
    <recommendedName>
        <fullName evidence="4">DUF2637 domain-containing protein</fullName>
    </recommendedName>
</protein>
<evidence type="ECO:0000313" key="2">
    <source>
        <dbReference type="EMBL" id="GAA3828166.1"/>
    </source>
</evidence>
<name>A0ABP7IW17_9ACTN</name>
<keyword evidence="1" id="KW-0472">Membrane</keyword>
<organism evidence="2 3">
    <name type="scientific">Streptomyces coacervatus</name>
    <dbReference type="NCBI Taxonomy" id="647381"/>
    <lineage>
        <taxon>Bacteria</taxon>
        <taxon>Bacillati</taxon>
        <taxon>Actinomycetota</taxon>
        <taxon>Actinomycetes</taxon>
        <taxon>Kitasatosporales</taxon>
        <taxon>Streptomycetaceae</taxon>
        <taxon>Streptomyces</taxon>
    </lineage>
</organism>
<evidence type="ECO:0008006" key="4">
    <source>
        <dbReference type="Google" id="ProtNLM"/>
    </source>
</evidence>
<proteinExistence type="predicted"/>
<keyword evidence="1" id="KW-0812">Transmembrane</keyword>
<sequence length="150" mass="16347">MDGLLLLATAGLLKLPDRTNRRFRWTVWPVFLLGIAVSLAANIAAAPALAWKPMLVAGWPPVALLLAVELLAHGPSARVETAPGSRPEVDEAVAGDALLDQACQVDAQHRELHQRPVSAESLRKELHIGTERSRQLVRLIRASRNGDMMQ</sequence>
<feature type="transmembrane region" description="Helical" evidence="1">
    <location>
        <begin position="26"/>
        <end position="51"/>
    </location>
</feature>
<keyword evidence="3" id="KW-1185">Reference proteome</keyword>
<evidence type="ECO:0000256" key="1">
    <source>
        <dbReference type="SAM" id="Phobius"/>
    </source>
</evidence>
<gene>
    <name evidence="2" type="ORF">GCM10022403_071790</name>
</gene>
<reference evidence="3" key="1">
    <citation type="journal article" date="2019" name="Int. J. Syst. Evol. Microbiol.">
        <title>The Global Catalogue of Microorganisms (GCM) 10K type strain sequencing project: providing services to taxonomists for standard genome sequencing and annotation.</title>
        <authorList>
            <consortium name="The Broad Institute Genomics Platform"/>
            <consortium name="The Broad Institute Genome Sequencing Center for Infectious Disease"/>
            <person name="Wu L."/>
            <person name="Ma J."/>
        </authorList>
    </citation>
    <scope>NUCLEOTIDE SEQUENCE [LARGE SCALE GENOMIC DNA]</scope>
    <source>
        <strain evidence="3">JCM 17138</strain>
    </source>
</reference>
<dbReference type="Proteomes" id="UP001501009">
    <property type="component" value="Unassembled WGS sequence"/>
</dbReference>